<dbReference type="Pfam" id="PF25051">
    <property type="entry name" value="WHD_MCM8"/>
    <property type="match status" value="1"/>
</dbReference>
<dbReference type="GO" id="GO:0017116">
    <property type="term" value="F:single-stranded DNA helicase activity"/>
    <property type="evidence" value="ECO:0007669"/>
    <property type="project" value="TreeGrafter"/>
</dbReference>
<evidence type="ECO:0000256" key="4">
    <source>
        <dbReference type="ARBA" id="ARBA00022741"/>
    </source>
</evidence>
<name>M8ACJ7_TRIUA</name>
<dbReference type="GO" id="GO:0042555">
    <property type="term" value="C:MCM complex"/>
    <property type="evidence" value="ECO:0007669"/>
    <property type="project" value="TreeGrafter"/>
</dbReference>
<dbReference type="AlphaFoldDB" id="M8ACJ7"/>
<dbReference type="eggNOG" id="KOG0480">
    <property type="taxonomic scope" value="Eukaryota"/>
</dbReference>
<dbReference type="GO" id="GO:0006310">
    <property type="term" value="P:DNA recombination"/>
    <property type="evidence" value="ECO:0007669"/>
    <property type="project" value="UniProtKB-ARBA"/>
</dbReference>
<evidence type="ECO:0000256" key="9">
    <source>
        <dbReference type="ARBA" id="ARBA00047995"/>
    </source>
</evidence>
<dbReference type="PROSITE" id="PS50051">
    <property type="entry name" value="MCM_2"/>
    <property type="match status" value="1"/>
</dbReference>
<dbReference type="Pfam" id="PF17207">
    <property type="entry name" value="MCM_OB"/>
    <property type="match status" value="1"/>
</dbReference>
<dbReference type="InterPro" id="IPR027417">
    <property type="entry name" value="P-loop_NTPase"/>
</dbReference>
<dbReference type="STRING" id="4572.M8ACJ7"/>
<dbReference type="InterPro" id="IPR003593">
    <property type="entry name" value="AAA+_ATPase"/>
</dbReference>
<dbReference type="GO" id="GO:0005634">
    <property type="term" value="C:nucleus"/>
    <property type="evidence" value="ECO:0007669"/>
    <property type="project" value="UniProtKB-SubCell"/>
</dbReference>
<dbReference type="Gene3D" id="2.40.50.140">
    <property type="entry name" value="Nucleic acid-binding proteins"/>
    <property type="match status" value="1"/>
</dbReference>
<dbReference type="GO" id="GO:0005524">
    <property type="term" value="F:ATP binding"/>
    <property type="evidence" value="ECO:0007669"/>
    <property type="project" value="UniProtKB-KW"/>
</dbReference>
<proteinExistence type="inferred from homology"/>
<accession>M8ACJ7</accession>
<dbReference type="SUPFAM" id="SSF50249">
    <property type="entry name" value="Nucleic acid-binding proteins"/>
    <property type="match status" value="1"/>
</dbReference>
<evidence type="ECO:0000256" key="2">
    <source>
        <dbReference type="ARBA" id="ARBA00008010"/>
    </source>
</evidence>
<sequence>MPLSYMYETFPKLLQPVGSVSDEVLEATRANRWHERAERILDDVMAWSQSVKEWKKVKAEMEADAKYNFFNNKIQVVQKIHYDETLPPGSVAKWQLMSGRVAHPITRVTGSRTAFPTVVGSGGSMSARMYADTQKGRPGCRPVDASRGADLAVVWPRYFPEETEHPVPAGDPRARLVGDLVKVMGLEERAKLLPRVEDDGVVFFLPIDFQQLKNLCGGTNLLDALRENPKEALLCMGVAVHLAKCSGNGLQLSDVDKVNIRLYNHTETIIALKNLKAAYIKKLATVRGTVVKVSTVKPLVLALEFQCTKIQELSSAENREEGRVPRTIECELTEDLVDCCIPGEVVTVAGIVKVLNNYMDVGGGKSKSRNQGLYYLYLEAISVRNSKAHVVSENSDASSTDILATGSFSFETFTDKDLKFITEYNSEHGADVFRQILHSFCPSIYGHELVKAGITLALFGAVQKHSMDQNKVPIRGDIHVIIVGDPGLGKSQLLKAAASVSPRGIYVCGNTTTNAGLTVAVVKDSMTNDYAFEAGAMVLADRGLCCIDEFDKMSAEYQSLLEAMEQQCVSVAKAGLVASLSARTSVLAAANPVGGHYDRGKTVNENLKMNAALLSRFDLVFILLDQPDLFLDKRVSDHIMALHTNDRSPCSSNKRLRTVPQFNGSMGIGIDEKKLASRLRLHPEKDRDFVPLPEPLLRKYISYARSYVTPRMSEPAAVVLRKYYLNLRAHSTCSDGTPITARQLESLVRLAEARARVDLREEVTEQDANDVVEIMNESLYDKYVDEHGCVDYARSGGMSQQKEAKRLMSALNKQSELQQKDHFSRAEIRSLADKISLQVPDLDDIMEKLNSADIDLIMFTDPANKIKMVSSLTPYMKTWEFGVGIMLNLISVPHVNVD</sequence>
<dbReference type="GO" id="GO:0003697">
    <property type="term" value="F:single-stranded DNA binding"/>
    <property type="evidence" value="ECO:0007669"/>
    <property type="project" value="TreeGrafter"/>
</dbReference>
<dbReference type="EMBL" id="KD134980">
    <property type="protein sequence ID" value="EMS58294.1"/>
    <property type="molecule type" value="Genomic_DNA"/>
</dbReference>
<evidence type="ECO:0000256" key="8">
    <source>
        <dbReference type="ARBA" id="ARBA00042306"/>
    </source>
</evidence>
<feature type="domain" description="MCM C-terminal AAA(+) ATPase" evidence="11">
    <location>
        <begin position="432"/>
        <end position="639"/>
    </location>
</feature>
<dbReference type="InterPro" id="IPR056875">
    <property type="entry name" value="MCM8/REC_WHD"/>
</dbReference>
<dbReference type="InterPro" id="IPR041562">
    <property type="entry name" value="MCM_lid"/>
</dbReference>
<dbReference type="PANTHER" id="PTHR11630">
    <property type="entry name" value="DNA REPLICATION LICENSING FACTOR MCM FAMILY MEMBER"/>
    <property type="match status" value="1"/>
</dbReference>
<gene>
    <name evidence="12" type="ORF">TRIUR3_25923</name>
</gene>
<evidence type="ECO:0000256" key="1">
    <source>
        <dbReference type="ARBA" id="ARBA00004123"/>
    </source>
</evidence>
<dbReference type="InterPro" id="IPR031327">
    <property type="entry name" value="MCM"/>
</dbReference>
<keyword evidence="7" id="KW-0539">Nucleus</keyword>
<dbReference type="Gene3D" id="3.40.50.300">
    <property type="entry name" value="P-loop containing nucleotide triphosphate hydrolases"/>
    <property type="match status" value="1"/>
</dbReference>
<keyword evidence="6 10" id="KW-0238">DNA-binding</keyword>
<dbReference type="OMA" id="THTVDWQ"/>
<evidence type="ECO:0000256" key="6">
    <source>
        <dbReference type="ARBA" id="ARBA00023125"/>
    </source>
</evidence>
<dbReference type="CDD" id="cd22247">
    <property type="entry name" value="MCM8_WHD"/>
    <property type="match status" value="1"/>
</dbReference>
<dbReference type="Pfam" id="PF17855">
    <property type="entry name" value="MCM_lid"/>
    <property type="match status" value="1"/>
</dbReference>
<comment type="subcellular location">
    <subcellularLocation>
        <location evidence="1">Nucleus</location>
    </subcellularLocation>
</comment>
<evidence type="ECO:0000256" key="3">
    <source>
        <dbReference type="ARBA" id="ARBA00012551"/>
    </source>
</evidence>
<comment type="similarity">
    <text evidence="2 10">Belongs to the MCM family.</text>
</comment>
<evidence type="ECO:0000256" key="10">
    <source>
        <dbReference type="RuleBase" id="RU004070"/>
    </source>
</evidence>
<dbReference type="InterPro" id="IPR001208">
    <property type="entry name" value="MCM_dom"/>
</dbReference>
<reference evidence="12" key="1">
    <citation type="journal article" date="2013" name="Nature">
        <title>Draft genome of the wheat A-genome progenitor Triticum urartu.</title>
        <authorList>
            <person name="Ling H.Q."/>
            <person name="Zhao S."/>
            <person name="Liu D."/>
            <person name="Wang J."/>
            <person name="Sun H."/>
            <person name="Zhang C."/>
            <person name="Fan H."/>
            <person name="Li D."/>
            <person name="Dong L."/>
            <person name="Tao Y."/>
            <person name="Gao C."/>
            <person name="Wu H."/>
            <person name="Li Y."/>
            <person name="Cui Y."/>
            <person name="Guo X."/>
            <person name="Zheng S."/>
            <person name="Wang B."/>
            <person name="Yu K."/>
            <person name="Liang Q."/>
            <person name="Yang W."/>
            <person name="Lou X."/>
            <person name="Chen J."/>
            <person name="Feng M."/>
            <person name="Jian J."/>
            <person name="Zhang X."/>
            <person name="Luo G."/>
            <person name="Jiang Y."/>
            <person name="Liu J."/>
            <person name="Wang Z."/>
            <person name="Sha Y."/>
            <person name="Zhang B."/>
            <person name="Wu H."/>
            <person name="Tang D."/>
            <person name="Shen Q."/>
            <person name="Xue P."/>
            <person name="Zou S."/>
            <person name="Wang X."/>
            <person name="Liu X."/>
            <person name="Wang F."/>
            <person name="Yang Y."/>
            <person name="An X."/>
            <person name="Dong Z."/>
            <person name="Zhang K."/>
            <person name="Zhang X."/>
            <person name="Luo M.C."/>
            <person name="Dvorak J."/>
            <person name="Tong Y."/>
            <person name="Wang J."/>
            <person name="Yang H."/>
            <person name="Li Z."/>
            <person name="Wang D."/>
            <person name="Zhang A."/>
            <person name="Wang J."/>
        </authorList>
    </citation>
    <scope>NUCLEOTIDE SEQUENCE</scope>
</reference>
<dbReference type="SUPFAM" id="SSF52540">
    <property type="entry name" value="P-loop containing nucleoside triphosphate hydrolases"/>
    <property type="match status" value="1"/>
</dbReference>
<dbReference type="PRINTS" id="PR01657">
    <property type="entry name" value="MCMFAMILY"/>
</dbReference>
<dbReference type="InterPro" id="IPR012340">
    <property type="entry name" value="NA-bd_OB-fold"/>
</dbReference>
<dbReference type="CDD" id="cd17759">
    <property type="entry name" value="MCM8"/>
    <property type="match status" value="1"/>
</dbReference>
<dbReference type="SMART" id="SM00382">
    <property type="entry name" value="AAA"/>
    <property type="match status" value="1"/>
</dbReference>
<comment type="catalytic activity">
    <reaction evidence="9">
        <text>ATP + H2O = ADP + phosphate + H(+)</text>
        <dbReference type="Rhea" id="RHEA:13065"/>
        <dbReference type="ChEBI" id="CHEBI:15377"/>
        <dbReference type="ChEBI" id="CHEBI:15378"/>
        <dbReference type="ChEBI" id="CHEBI:30616"/>
        <dbReference type="ChEBI" id="CHEBI:43474"/>
        <dbReference type="ChEBI" id="CHEBI:456216"/>
        <dbReference type="EC" id="3.6.4.12"/>
    </reaction>
</comment>
<keyword evidence="5 10" id="KW-0067">ATP-binding</keyword>
<dbReference type="PANTHER" id="PTHR11630:SF47">
    <property type="entry name" value="DNA HELICASE MCM8"/>
    <property type="match status" value="1"/>
</dbReference>
<organism evidence="12">
    <name type="scientific">Triticum urartu</name>
    <name type="common">Red wild einkorn</name>
    <name type="synonym">Crithodium urartu</name>
    <dbReference type="NCBI Taxonomy" id="4572"/>
    <lineage>
        <taxon>Eukaryota</taxon>
        <taxon>Viridiplantae</taxon>
        <taxon>Streptophyta</taxon>
        <taxon>Embryophyta</taxon>
        <taxon>Tracheophyta</taxon>
        <taxon>Spermatophyta</taxon>
        <taxon>Magnoliopsida</taxon>
        <taxon>Liliopsida</taxon>
        <taxon>Poales</taxon>
        <taxon>Poaceae</taxon>
        <taxon>BOP clade</taxon>
        <taxon>Pooideae</taxon>
        <taxon>Triticodae</taxon>
        <taxon>Triticeae</taxon>
        <taxon>Triticinae</taxon>
        <taxon>Triticum</taxon>
    </lineage>
</organism>
<evidence type="ECO:0000256" key="5">
    <source>
        <dbReference type="ARBA" id="ARBA00022840"/>
    </source>
</evidence>
<dbReference type="SMART" id="SM00350">
    <property type="entry name" value="MCM"/>
    <property type="match status" value="1"/>
</dbReference>
<evidence type="ECO:0000256" key="7">
    <source>
        <dbReference type="ARBA" id="ARBA00023242"/>
    </source>
</evidence>
<dbReference type="InterPro" id="IPR033762">
    <property type="entry name" value="MCM_OB"/>
</dbReference>
<keyword evidence="4 10" id="KW-0547">Nucleotide-binding</keyword>
<dbReference type="Pfam" id="PF00493">
    <property type="entry name" value="MCM"/>
    <property type="match status" value="1"/>
</dbReference>
<evidence type="ECO:0000259" key="11">
    <source>
        <dbReference type="PROSITE" id="PS50051"/>
    </source>
</evidence>
<evidence type="ECO:0000313" key="12">
    <source>
        <dbReference type="EMBL" id="EMS58294.1"/>
    </source>
</evidence>
<dbReference type="FunFam" id="2.40.50.140:FF:000487">
    <property type="entry name" value="Minichromosome maintenance 8 homologous recombination repair factor"/>
    <property type="match status" value="1"/>
</dbReference>
<protein>
    <recommendedName>
        <fullName evidence="3">DNA helicase</fullName>
        <ecNumber evidence="3">3.6.4.12</ecNumber>
    </recommendedName>
    <alternativeName>
        <fullName evidence="8">Minichromosome maintenance 8</fullName>
    </alternativeName>
</protein>
<dbReference type="EC" id="3.6.4.12" evidence="3"/>